<dbReference type="PRINTS" id="PR00757">
    <property type="entry name" value="AMINEOXDASEF"/>
</dbReference>
<comment type="caution">
    <text evidence="4">The sequence shown here is derived from an EMBL/GenBank/DDBJ whole genome shotgun (WGS) entry which is preliminary data.</text>
</comment>
<name>A0ABU5EB89_9PROT</name>
<organism evidence="4 5">
    <name type="scientific">Dongia soli</name>
    <dbReference type="NCBI Taxonomy" id="600628"/>
    <lineage>
        <taxon>Bacteria</taxon>
        <taxon>Pseudomonadati</taxon>
        <taxon>Pseudomonadota</taxon>
        <taxon>Alphaproteobacteria</taxon>
        <taxon>Rhodospirillales</taxon>
        <taxon>Dongiaceae</taxon>
        <taxon>Dongia</taxon>
    </lineage>
</organism>
<dbReference type="SUPFAM" id="SSF51905">
    <property type="entry name" value="FAD/NAD(P)-binding domain"/>
    <property type="match status" value="1"/>
</dbReference>
<dbReference type="EC" id="1.-.-.-" evidence="4"/>
<dbReference type="Gene3D" id="3.30.9.10">
    <property type="entry name" value="D-Amino Acid Oxidase, subunit A, domain 2"/>
    <property type="match status" value="1"/>
</dbReference>
<evidence type="ECO:0000313" key="4">
    <source>
        <dbReference type="EMBL" id="MDY0883630.1"/>
    </source>
</evidence>
<dbReference type="Proteomes" id="UP001279642">
    <property type="component" value="Unassembled WGS sequence"/>
</dbReference>
<dbReference type="InterPro" id="IPR001613">
    <property type="entry name" value="Flavin_amine_oxidase"/>
</dbReference>
<dbReference type="PANTHER" id="PTHR13847:SF281">
    <property type="entry name" value="FAD DEPENDENT OXIDOREDUCTASE DOMAIN-CONTAINING PROTEIN"/>
    <property type="match status" value="1"/>
</dbReference>
<dbReference type="InterPro" id="IPR036188">
    <property type="entry name" value="FAD/NAD-bd_sf"/>
</dbReference>
<comment type="cofactor">
    <cofactor evidence="1">
        <name>FAD</name>
        <dbReference type="ChEBI" id="CHEBI:57692"/>
    </cofactor>
</comment>
<dbReference type="InterPro" id="IPR006076">
    <property type="entry name" value="FAD-dep_OxRdtase"/>
</dbReference>
<reference evidence="4 5" key="1">
    <citation type="journal article" date="2016" name="Antonie Van Leeuwenhoek">
        <title>Dongia soli sp. nov., isolated from soil from Dokdo, Korea.</title>
        <authorList>
            <person name="Kim D.U."/>
            <person name="Lee H."/>
            <person name="Kim H."/>
            <person name="Kim S.G."/>
            <person name="Ka J.O."/>
        </authorList>
    </citation>
    <scope>NUCLEOTIDE SEQUENCE [LARGE SCALE GENOMIC DNA]</scope>
    <source>
        <strain evidence="4 5">D78</strain>
    </source>
</reference>
<feature type="domain" description="FAD dependent oxidoreductase" evidence="3">
    <location>
        <begin position="26"/>
        <end position="378"/>
    </location>
</feature>
<protein>
    <submittedName>
        <fullName evidence="4">FAD-binding oxidoreductase</fullName>
        <ecNumber evidence="4">1.-.-.-</ecNumber>
    </submittedName>
</protein>
<dbReference type="Pfam" id="PF01266">
    <property type="entry name" value="DAO"/>
    <property type="match status" value="1"/>
</dbReference>
<proteinExistence type="predicted"/>
<evidence type="ECO:0000256" key="1">
    <source>
        <dbReference type="ARBA" id="ARBA00001974"/>
    </source>
</evidence>
<keyword evidence="2 4" id="KW-0560">Oxidoreductase</keyword>
<dbReference type="EMBL" id="JAXCLW010000003">
    <property type="protein sequence ID" value="MDY0883630.1"/>
    <property type="molecule type" value="Genomic_DNA"/>
</dbReference>
<dbReference type="Gene3D" id="3.50.50.60">
    <property type="entry name" value="FAD/NAD(P)-binding domain"/>
    <property type="match status" value="1"/>
</dbReference>
<evidence type="ECO:0000256" key="2">
    <source>
        <dbReference type="ARBA" id="ARBA00023002"/>
    </source>
</evidence>
<gene>
    <name evidence="4" type="ORF">SMD27_12310</name>
</gene>
<dbReference type="RefSeq" id="WP_320508704.1">
    <property type="nucleotide sequence ID" value="NZ_JAXCLW010000003.1"/>
</dbReference>
<sequence>MKTEPYWWDLARPVPIAAETLPTRADVVIVGSGYTGLSAALLLARAGRHVIVLDKEDPGFGASRRNAGYIGRTLKKSFPSLMKSHGEAYARAVYHELDAALKYVRSLVKEENIECHIAQPGRFIGATSPTHYEAMAQDYEITRRYMGFDYHMVPRSDQRQELATDRYYGGVVIPDLGSLHPGLYHKGLLERAMQAGAQVAGRTEVQAVEGQTPDIKVSTSRGIITAKNVIIATNGYTPRQFPWHARRVIPFTGYMAATEILPEELVGTCIPHRRTVIDSNLNIDFVRPAPDTPRILLGGSTGSRLTTTTEMANRLREIMLRVLPGLKDVSFSHVWSGQCAGTFDMMPHLGMRDGIWFGLGYNFAGVPMGTYFGKLIANQIIGKDTKPSVFSQGKVPTMPFYHGNPWFVPYAMRYFDWQDQRIARQGARQGGRQ</sequence>
<accession>A0ABU5EB89</accession>
<keyword evidence="5" id="KW-1185">Reference proteome</keyword>
<dbReference type="PANTHER" id="PTHR13847">
    <property type="entry name" value="SARCOSINE DEHYDROGENASE-RELATED"/>
    <property type="match status" value="1"/>
</dbReference>
<evidence type="ECO:0000259" key="3">
    <source>
        <dbReference type="Pfam" id="PF01266"/>
    </source>
</evidence>
<dbReference type="GO" id="GO:0016491">
    <property type="term" value="F:oxidoreductase activity"/>
    <property type="evidence" value="ECO:0007669"/>
    <property type="project" value="UniProtKB-KW"/>
</dbReference>
<evidence type="ECO:0000313" key="5">
    <source>
        <dbReference type="Proteomes" id="UP001279642"/>
    </source>
</evidence>